<dbReference type="Gene3D" id="3.40.50.1970">
    <property type="match status" value="1"/>
</dbReference>
<dbReference type="InterPro" id="IPR018211">
    <property type="entry name" value="ADH_Fe_CS"/>
</dbReference>
<feature type="domain" description="Alcohol dehydrogenase iron-type/glycerol dehydrogenase GldA" evidence="5">
    <location>
        <begin position="11"/>
        <end position="174"/>
    </location>
</feature>
<dbReference type="AlphaFoldDB" id="A0A1I0WFY3"/>
<evidence type="ECO:0000256" key="3">
    <source>
        <dbReference type="ARBA" id="ARBA00023002"/>
    </source>
</evidence>
<dbReference type="InterPro" id="IPR056798">
    <property type="entry name" value="ADH_Fe_C"/>
</dbReference>
<dbReference type="Pfam" id="PF25137">
    <property type="entry name" value="ADH_Fe_C"/>
    <property type="match status" value="1"/>
</dbReference>
<dbReference type="InterPro" id="IPR001670">
    <property type="entry name" value="ADH_Fe/GldA"/>
</dbReference>
<comment type="cofactor">
    <cofactor evidence="1">
        <name>Fe cation</name>
        <dbReference type="ChEBI" id="CHEBI:24875"/>
    </cofactor>
</comment>
<organism evidence="7 8">
    <name type="scientific">Poseidonocella pacifica</name>
    <dbReference type="NCBI Taxonomy" id="871651"/>
    <lineage>
        <taxon>Bacteria</taxon>
        <taxon>Pseudomonadati</taxon>
        <taxon>Pseudomonadota</taxon>
        <taxon>Alphaproteobacteria</taxon>
        <taxon>Rhodobacterales</taxon>
        <taxon>Roseobacteraceae</taxon>
        <taxon>Poseidonocella</taxon>
    </lineage>
</organism>
<evidence type="ECO:0000256" key="2">
    <source>
        <dbReference type="ARBA" id="ARBA00007358"/>
    </source>
</evidence>
<sequence length="385" mass="38896">MSPFGFASAGKIRFGRGTASEAVPALVAMGGPVLLVHGRSAKRAAWLKQGLEAEGLTVISVFCGGEPDLPMLKEGLAAAQGARSVVGLGGGAVIDLAKAIAALLPSSTDPLDHFEVVGKGLPLNADPLPFVAIPTTAGTGAEVTKNAVIGIPEHRRKVSLRDDRMLANFAIIDPALTDGCPRDVTLASGLDAITQVIEPFLSRLANPMSDALCREAIPRGLQAIRRLLEGEDSGARDEMALVSLFGGLALANAGLGAVHGLAGVVGGMTGAAHGAICGVLLPPVISANAAAMARGQGDTSRFFELDSWFAEAGFDGADGLAAWADEQGLATLGELGLQASDVPAAAAAARTSSSMKGNPVPLDEETLVAILAAASLAPPNRNAIA</sequence>
<evidence type="ECO:0000259" key="5">
    <source>
        <dbReference type="Pfam" id="PF00465"/>
    </source>
</evidence>
<evidence type="ECO:0000313" key="8">
    <source>
        <dbReference type="Proteomes" id="UP000198796"/>
    </source>
</evidence>
<dbReference type="PROSITE" id="PS00913">
    <property type="entry name" value="ADH_IRON_1"/>
    <property type="match status" value="1"/>
</dbReference>
<evidence type="ECO:0000256" key="4">
    <source>
        <dbReference type="ARBA" id="ARBA00023027"/>
    </source>
</evidence>
<dbReference type="Proteomes" id="UP000198796">
    <property type="component" value="Unassembled WGS sequence"/>
</dbReference>
<accession>A0A1I0WFY3</accession>
<dbReference type="RefSeq" id="WP_092062180.1">
    <property type="nucleotide sequence ID" value="NZ_FOJU01000002.1"/>
</dbReference>
<dbReference type="GO" id="GO:0004022">
    <property type="term" value="F:alcohol dehydrogenase (NAD+) activity"/>
    <property type="evidence" value="ECO:0007669"/>
    <property type="project" value="TreeGrafter"/>
</dbReference>
<name>A0A1I0WFY3_9RHOB</name>
<dbReference type="OrthoDB" id="9815791at2"/>
<dbReference type="InterPro" id="IPR039697">
    <property type="entry name" value="Alcohol_dehydrogenase_Fe"/>
</dbReference>
<gene>
    <name evidence="7" type="ORF">SAMN05421688_1369</name>
</gene>
<comment type="similarity">
    <text evidence="2">Belongs to the iron-containing alcohol dehydrogenase family.</text>
</comment>
<dbReference type="Pfam" id="PF00465">
    <property type="entry name" value="Fe-ADH"/>
    <property type="match status" value="1"/>
</dbReference>
<dbReference type="CDD" id="cd08183">
    <property type="entry name" value="Fe-ADH-like"/>
    <property type="match status" value="1"/>
</dbReference>
<dbReference type="PANTHER" id="PTHR11496:SF102">
    <property type="entry name" value="ALCOHOL DEHYDROGENASE 4"/>
    <property type="match status" value="1"/>
</dbReference>
<keyword evidence="3" id="KW-0560">Oxidoreductase</keyword>
<dbReference type="GO" id="GO:0046872">
    <property type="term" value="F:metal ion binding"/>
    <property type="evidence" value="ECO:0007669"/>
    <property type="project" value="InterPro"/>
</dbReference>
<dbReference type="STRING" id="871651.SAMN05421688_1369"/>
<protein>
    <submittedName>
        <fullName evidence="7">Uncharacterized protein</fullName>
    </submittedName>
</protein>
<dbReference type="Gene3D" id="1.20.1090.10">
    <property type="entry name" value="Dehydroquinate synthase-like - alpha domain"/>
    <property type="match status" value="1"/>
</dbReference>
<evidence type="ECO:0000259" key="6">
    <source>
        <dbReference type="Pfam" id="PF25137"/>
    </source>
</evidence>
<proteinExistence type="inferred from homology"/>
<keyword evidence="4" id="KW-0520">NAD</keyword>
<keyword evidence="8" id="KW-1185">Reference proteome</keyword>
<dbReference type="SUPFAM" id="SSF56796">
    <property type="entry name" value="Dehydroquinate synthase-like"/>
    <property type="match status" value="1"/>
</dbReference>
<dbReference type="PANTHER" id="PTHR11496">
    <property type="entry name" value="ALCOHOL DEHYDROGENASE"/>
    <property type="match status" value="1"/>
</dbReference>
<feature type="domain" description="Fe-containing alcohol dehydrogenase-like C-terminal" evidence="6">
    <location>
        <begin position="185"/>
        <end position="374"/>
    </location>
</feature>
<dbReference type="EMBL" id="FOJU01000002">
    <property type="protein sequence ID" value="SFA87307.1"/>
    <property type="molecule type" value="Genomic_DNA"/>
</dbReference>
<evidence type="ECO:0000256" key="1">
    <source>
        <dbReference type="ARBA" id="ARBA00001962"/>
    </source>
</evidence>
<reference evidence="7 8" key="1">
    <citation type="submission" date="2016-10" db="EMBL/GenBank/DDBJ databases">
        <authorList>
            <person name="de Groot N.N."/>
        </authorList>
    </citation>
    <scope>NUCLEOTIDE SEQUENCE [LARGE SCALE GENOMIC DNA]</scope>
    <source>
        <strain evidence="7 8">DSM 29316</strain>
    </source>
</reference>
<evidence type="ECO:0000313" key="7">
    <source>
        <dbReference type="EMBL" id="SFA87307.1"/>
    </source>
</evidence>